<keyword evidence="3 5" id="KW-1133">Transmembrane helix</keyword>
<evidence type="ECO:0000256" key="5">
    <source>
        <dbReference type="SAM" id="Phobius"/>
    </source>
</evidence>
<organism evidence="7 8">
    <name type="scientific">Pedobacter psychrophilus</name>
    <dbReference type="NCBI Taxonomy" id="1826909"/>
    <lineage>
        <taxon>Bacteria</taxon>
        <taxon>Pseudomonadati</taxon>
        <taxon>Bacteroidota</taxon>
        <taxon>Sphingobacteriia</taxon>
        <taxon>Sphingobacteriales</taxon>
        <taxon>Sphingobacteriaceae</taxon>
        <taxon>Pedobacter</taxon>
    </lineage>
</organism>
<evidence type="ECO:0000256" key="4">
    <source>
        <dbReference type="ARBA" id="ARBA00023136"/>
    </source>
</evidence>
<evidence type="ECO:0000259" key="6">
    <source>
        <dbReference type="Pfam" id="PF06271"/>
    </source>
</evidence>
<accession>A0A179DIV2</accession>
<name>A0A179DIV2_9SPHI</name>
<dbReference type="GO" id="GO:0016020">
    <property type="term" value="C:membrane"/>
    <property type="evidence" value="ECO:0007669"/>
    <property type="project" value="UniProtKB-SubCell"/>
</dbReference>
<proteinExistence type="predicted"/>
<sequence>MKILKFLMFNRFVRLYLNSDFYFLQWNKRIKSTILEMWYTLSIFFPFFIILIIPIFFIGNANQTNFVWTDFLLSIPFSLMMIILINKDIFGGQSPVHRLLGLQVVDAKTNEKATKVKCILRNITAPLWPIEAIFLLANPKRRLGDLIAGTSLIEVKPSDPELILTEIEDFKFDNQAKLTFMITVILIIIFVIFSHQRLKPW</sequence>
<feature type="transmembrane region" description="Helical" evidence="5">
    <location>
        <begin position="65"/>
        <end position="85"/>
    </location>
</feature>
<dbReference type="AlphaFoldDB" id="A0A179DIV2"/>
<evidence type="ECO:0000313" key="8">
    <source>
        <dbReference type="Proteomes" id="UP000078459"/>
    </source>
</evidence>
<keyword evidence="2 5" id="KW-0812">Transmembrane</keyword>
<feature type="domain" description="RDD" evidence="6">
    <location>
        <begin position="28"/>
        <end position="195"/>
    </location>
</feature>
<dbReference type="EMBL" id="LWHJ01000019">
    <property type="protein sequence ID" value="OAQ41017.1"/>
    <property type="molecule type" value="Genomic_DNA"/>
</dbReference>
<dbReference type="InterPro" id="IPR010432">
    <property type="entry name" value="RDD"/>
</dbReference>
<evidence type="ECO:0000256" key="2">
    <source>
        <dbReference type="ARBA" id="ARBA00022692"/>
    </source>
</evidence>
<protein>
    <recommendedName>
        <fullName evidence="6">RDD domain-containing protein</fullName>
    </recommendedName>
</protein>
<gene>
    <name evidence="7" type="ORF">A5893_17400</name>
</gene>
<keyword evidence="4 5" id="KW-0472">Membrane</keyword>
<keyword evidence="8" id="KW-1185">Reference proteome</keyword>
<evidence type="ECO:0000256" key="3">
    <source>
        <dbReference type="ARBA" id="ARBA00022989"/>
    </source>
</evidence>
<reference evidence="7 8" key="1">
    <citation type="submission" date="2016-04" db="EMBL/GenBank/DDBJ databases">
        <authorList>
            <person name="Evans L.H."/>
            <person name="Alamgir A."/>
            <person name="Owens N."/>
            <person name="Weber N.D."/>
            <person name="Virtaneva K."/>
            <person name="Barbian K."/>
            <person name="Babar A."/>
            <person name="Rosenke K."/>
        </authorList>
    </citation>
    <scope>NUCLEOTIDE SEQUENCE [LARGE SCALE GENOMIC DNA]</scope>
    <source>
        <strain evidence="7 8">CCM 8644</strain>
    </source>
</reference>
<dbReference type="OrthoDB" id="9814143at2"/>
<feature type="transmembrane region" description="Helical" evidence="5">
    <location>
        <begin position="178"/>
        <end position="195"/>
    </location>
</feature>
<comment type="subcellular location">
    <subcellularLocation>
        <location evidence="1">Membrane</location>
        <topology evidence="1">Multi-pass membrane protein</topology>
    </subcellularLocation>
</comment>
<feature type="transmembrane region" description="Helical" evidence="5">
    <location>
        <begin position="38"/>
        <end position="59"/>
    </location>
</feature>
<comment type="caution">
    <text evidence="7">The sequence shown here is derived from an EMBL/GenBank/DDBJ whole genome shotgun (WGS) entry which is preliminary data.</text>
</comment>
<reference evidence="7 8" key="2">
    <citation type="submission" date="2016-06" db="EMBL/GenBank/DDBJ databases">
        <title>Pedobacter psychrophilus sp. nov., isolated from Antarctic fragmentary rock.</title>
        <authorList>
            <person name="Svec P."/>
        </authorList>
    </citation>
    <scope>NUCLEOTIDE SEQUENCE [LARGE SCALE GENOMIC DNA]</scope>
    <source>
        <strain evidence="7 8">CCM 8644</strain>
    </source>
</reference>
<evidence type="ECO:0000313" key="7">
    <source>
        <dbReference type="EMBL" id="OAQ41017.1"/>
    </source>
</evidence>
<dbReference type="Pfam" id="PF06271">
    <property type="entry name" value="RDD"/>
    <property type="match status" value="1"/>
</dbReference>
<dbReference type="Proteomes" id="UP000078459">
    <property type="component" value="Unassembled WGS sequence"/>
</dbReference>
<evidence type="ECO:0000256" key="1">
    <source>
        <dbReference type="ARBA" id="ARBA00004141"/>
    </source>
</evidence>
<dbReference type="RefSeq" id="WP_068821471.1">
    <property type="nucleotide sequence ID" value="NZ_LWHJ01000019.1"/>
</dbReference>